<dbReference type="SUPFAM" id="SSF100950">
    <property type="entry name" value="NagB/RpiA/CoA transferase-like"/>
    <property type="match status" value="1"/>
</dbReference>
<dbReference type="Gene3D" id="1.10.10.10">
    <property type="entry name" value="Winged helix-like DNA-binding domain superfamily/Winged helix DNA-binding domain"/>
    <property type="match status" value="1"/>
</dbReference>
<sequence length="254" mass="27728">MMNITDRHEFILKHLKEKGKVTIDWLCETMKVSSVTIRKDLKVLEEKNLLFRIKGGASTSNPYAIDRPILVKESINSDEKQRIAQAALSLIKDNDSIMIGSGTTVFTLAKNIEASHVMTVITPALKVSLELSGKPNIDVLQLGGLIRSNSSSVAGQYSMRILDEISCGILFLGADGIDLEFGISISNLPEAALNQKMIETSQKVAILADSSKFGKRGLGKICELIDVDYIITDNKVSPSIVKNIEDLGIKIIIA</sequence>
<dbReference type="AlphaFoldDB" id="A0A1X7ICS4"/>
<dbReference type="EMBL" id="FXAU01000001">
    <property type="protein sequence ID" value="SMG12087.1"/>
    <property type="molecule type" value="Genomic_DNA"/>
</dbReference>
<evidence type="ECO:0000256" key="2">
    <source>
        <dbReference type="ARBA" id="ARBA00023125"/>
    </source>
</evidence>
<evidence type="ECO:0000313" key="5">
    <source>
        <dbReference type="EMBL" id="SMG12087.1"/>
    </source>
</evidence>
<evidence type="ECO:0000259" key="4">
    <source>
        <dbReference type="PROSITE" id="PS51000"/>
    </source>
</evidence>
<dbReference type="GO" id="GO:0003700">
    <property type="term" value="F:DNA-binding transcription factor activity"/>
    <property type="evidence" value="ECO:0007669"/>
    <property type="project" value="InterPro"/>
</dbReference>
<feature type="domain" description="HTH deoR-type" evidence="4">
    <location>
        <begin position="4"/>
        <end position="59"/>
    </location>
</feature>
<dbReference type="RefSeq" id="WP_200811736.1">
    <property type="nucleotide sequence ID" value="NZ_CP038029.1"/>
</dbReference>
<dbReference type="PANTHER" id="PTHR30363">
    <property type="entry name" value="HTH-TYPE TRANSCRIPTIONAL REGULATOR SRLR-RELATED"/>
    <property type="match status" value="1"/>
</dbReference>
<keyword evidence="6" id="KW-1185">Reference proteome</keyword>
<keyword evidence="2" id="KW-0238">DNA-binding</keyword>
<dbReference type="PROSITE" id="PS00894">
    <property type="entry name" value="HTH_DEOR_1"/>
    <property type="match status" value="1"/>
</dbReference>
<proteinExistence type="predicted"/>
<keyword evidence="1" id="KW-0805">Transcription regulation</keyword>
<dbReference type="Proteomes" id="UP000192980">
    <property type="component" value="Unassembled WGS sequence"/>
</dbReference>
<evidence type="ECO:0000313" key="6">
    <source>
        <dbReference type="Proteomes" id="UP000192980"/>
    </source>
</evidence>
<dbReference type="InterPro" id="IPR001034">
    <property type="entry name" value="DeoR_HTH"/>
</dbReference>
<dbReference type="InterPro" id="IPR036388">
    <property type="entry name" value="WH-like_DNA-bd_sf"/>
</dbReference>
<dbReference type="SMART" id="SM00420">
    <property type="entry name" value="HTH_DEOR"/>
    <property type="match status" value="1"/>
</dbReference>
<evidence type="ECO:0000256" key="1">
    <source>
        <dbReference type="ARBA" id="ARBA00023015"/>
    </source>
</evidence>
<gene>
    <name evidence="5" type="ORF">SAMN05660862_0660</name>
</gene>
<organism evidence="5 6">
    <name type="scientific">Sphingobacterium psychroaquaticum</name>
    <dbReference type="NCBI Taxonomy" id="561061"/>
    <lineage>
        <taxon>Bacteria</taxon>
        <taxon>Pseudomonadati</taxon>
        <taxon>Bacteroidota</taxon>
        <taxon>Sphingobacteriia</taxon>
        <taxon>Sphingobacteriales</taxon>
        <taxon>Sphingobacteriaceae</taxon>
        <taxon>Sphingobacterium</taxon>
    </lineage>
</organism>
<evidence type="ECO:0000256" key="3">
    <source>
        <dbReference type="ARBA" id="ARBA00023163"/>
    </source>
</evidence>
<dbReference type="SUPFAM" id="SSF46785">
    <property type="entry name" value="Winged helix' DNA-binding domain"/>
    <property type="match status" value="1"/>
</dbReference>
<dbReference type="InterPro" id="IPR014036">
    <property type="entry name" value="DeoR-like_C"/>
</dbReference>
<dbReference type="InterPro" id="IPR036390">
    <property type="entry name" value="WH_DNA-bd_sf"/>
</dbReference>
<keyword evidence="3" id="KW-0804">Transcription</keyword>
<dbReference type="InterPro" id="IPR018356">
    <property type="entry name" value="Tscrpt_reg_HTH_DeoR_CS"/>
</dbReference>
<name>A0A1X7ICS4_9SPHI</name>
<dbReference type="Pfam" id="PF08220">
    <property type="entry name" value="HTH_DeoR"/>
    <property type="match status" value="1"/>
</dbReference>
<dbReference type="STRING" id="561061.SAMN05660862_0660"/>
<reference evidence="5 6" key="1">
    <citation type="submission" date="2017-04" db="EMBL/GenBank/DDBJ databases">
        <authorList>
            <person name="Afonso C.L."/>
            <person name="Miller P.J."/>
            <person name="Scott M.A."/>
            <person name="Spackman E."/>
            <person name="Goraichik I."/>
            <person name="Dimitrov K.M."/>
            <person name="Suarez D.L."/>
            <person name="Swayne D.E."/>
        </authorList>
    </citation>
    <scope>NUCLEOTIDE SEQUENCE [LARGE SCALE GENOMIC DNA]</scope>
    <source>
        <strain evidence="5 6">DSM 22418</strain>
    </source>
</reference>
<protein>
    <submittedName>
        <fullName evidence="5">Transcriptional regulator, DeoR family</fullName>
    </submittedName>
</protein>
<dbReference type="SMART" id="SM01134">
    <property type="entry name" value="DeoRC"/>
    <property type="match status" value="1"/>
</dbReference>
<dbReference type="Pfam" id="PF00455">
    <property type="entry name" value="DeoRC"/>
    <property type="match status" value="1"/>
</dbReference>
<dbReference type="PANTHER" id="PTHR30363:SF46">
    <property type="entry name" value="LYSR FAMILY TRANSCRIPTIONAL REGULATOR"/>
    <property type="match status" value="1"/>
</dbReference>
<dbReference type="InterPro" id="IPR037171">
    <property type="entry name" value="NagB/RpiA_transferase-like"/>
</dbReference>
<dbReference type="Gene3D" id="3.40.50.1360">
    <property type="match status" value="1"/>
</dbReference>
<accession>A0A1X7ICS4</accession>
<dbReference type="GO" id="GO:0003677">
    <property type="term" value="F:DNA binding"/>
    <property type="evidence" value="ECO:0007669"/>
    <property type="project" value="UniProtKB-KW"/>
</dbReference>
<dbReference type="PROSITE" id="PS51000">
    <property type="entry name" value="HTH_DEOR_2"/>
    <property type="match status" value="1"/>
</dbReference>
<dbReference type="InterPro" id="IPR050313">
    <property type="entry name" value="Carb_Metab_HTH_regulators"/>
</dbReference>